<dbReference type="EMBL" id="VCHX02000044">
    <property type="protein sequence ID" value="TPQ23647.1"/>
    <property type="molecule type" value="Genomic_DNA"/>
</dbReference>
<feature type="region of interest" description="Disordered" evidence="1">
    <location>
        <begin position="1"/>
        <end position="21"/>
    </location>
</feature>
<accession>A0A505DQY5</accession>
<evidence type="ECO:0000256" key="1">
    <source>
        <dbReference type="SAM" id="MobiDB-lite"/>
    </source>
</evidence>
<dbReference type="OrthoDB" id="4260571at2"/>
<gene>
    <name evidence="3" type="ORF">FGD71_003250</name>
</gene>
<dbReference type="PANTHER" id="PTHR34075">
    <property type="entry name" value="BLR3430 PROTEIN"/>
    <property type="match status" value="1"/>
</dbReference>
<name>A0A505DQY5_9ACTN</name>
<comment type="caution">
    <text evidence="3">The sequence shown here is derived from an EMBL/GenBank/DDBJ whole genome shotgun (WGS) entry which is preliminary data.</text>
</comment>
<dbReference type="InterPro" id="IPR012340">
    <property type="entry name" value="NA-bd_OB-fold"/>
</dbReference>
<dbReference type="Proteomes" id="UP000317378">
    <property type="component" value="Unassembled WGS sequence"/>
</dbReference>
<dbReference type="InterPro" id="IPR022002">
    <property type="entry name" value="ChsH2_Znr"/>
</dbReference>
<proteinExistence type="predicted"/>
<reference evidence="3 4" key="1">
    <citation type="submission" date="2019-06" db="EMBL/GenBank/DDBJ databases">
        <title>Streptomyces sporangiiformans sp. nov., a novel actinomycete isolated from soil in Mount Song.</title>
        <authorList>
            <person name="Han L."/>
        </authorList>
    </citation>
    <scope>NUCLEOTIDE SEQUENCE [LARGE SCALE GENOMIC DNA]</scope>
    <source>
        <strain evidence="3 4">NEAU-SSA 1</strain>
    </source>
</reference>
<dbReference type="AlphaFoldDB" id="A0A505DQY5"/>
<protein>
    <recommendedName>
        <fullName evidence="2">ChsH2 rubredoxin-like zinc ribbon domain-containing protein</fullName>
    </recommendedName>
</protein>
<dbReference type="Pfam" id="PF12172">
    <property type="entry name" value="zf-ChsH2"/>
    <property type="match status" value="1"/>
</dbReference>
<dbReference type="SUPFAM" id="SSF50249">
    <property type="entry name" value="Nucleic acid-binding proteins"/>
    <property type="match status" value="1"/>
</dbReference>
<evidence type="ECO:0000313" key="4">
    <source>
        <dbReference type="Proteomes" id="UP000317378"/>
    </source>
</evidence>
<organism evidence="3 4">
    <name type="scientific">Streptomyces sporangiiformans</name>
    <dbReference type="NCBI Taxonomy" id="2315329"/>
    <lineage>
        <taxon>Bacteria</taxon>
        <taxon>Bacillati</taxon>
        <taxon>Actinomycetota</taxon>
        <taxon>Actinomycetes</taxon>
        <taxon>Kitasatosporales</taxon>
        <taxon>Streptomycetaceae</taxon>
        <taxon>Streptomyces</taxon>
    </lineage>
</organism>
<dbReference type="InterPro" id="IPR052513">
    <property type="entry name" value="Thioester_dehydratase-like"/>
</dbReference>
<keyword evidence="4" id="KW-1185">Reference proteome</keyword>
<evidence type="ECO:0000259" key="2">
    <source>
        <dbReference type="Pfam" id="PF12172"/>
    </source>
</evidence>
<feature type="domain" description="ChsH2 rubredoxin-like zinc ribbon" evidence="2">
    <location>
        <begin position="46"/>
        <end position="75"/>
    </location>
</feature>
<sequence length="156" mass="17041">MLRAPSVSRTSDSGPAQGDDIVFHRGNGIAAGVLDAERATTPHPTEEGLFYQRCRWCGTAMFHRLLCPVCAGSDLRTERSSGQGVIRHATTVQRNTPAARNVSLVELEEGFTVRGRVQGPLIAIHVGGRVQLTTAADPVRREPVFKLREEPHSGWF</sequence>
<evidence type="ECO:0000313" key="3">
    <source>
        <dbReference type="EMBL" id="TPQ23647.1"/>
    </source>
</evidence>
<dbReference type="PANTHER" id="PTHR34075:SF5">
    <property type="entry name" value="BLR3430 PROTEIN"/>
    <property type="match status" value="1"/>
</dbReference>